<feature type="region of interest" description="Disordered" evidence="1">
    <location>
        <begin position="205"/>
        <end position="227"/>
    </location>
</feature>
<feature type="compositionally biased region" description="Low complexity" evidence="1">
    <location>
        <begin position="468"/>
        <end position="493"/>
    </location>
</feature>
<feature type="compositionally biased region" description="Low complexity" evidence="1">
    <location>
        <begin position="26"/>
        <end position="38"/>
    </location>
</feature>
<evidence type="ECO:0000313" key="2">
    <source>
        <dbReference type="Proteomes" id="UP000887572"/>
    </source>
</evidence>
<accession>A0A914HYB8</accession>
<name>A0A914HYB8_GLORO</name>
<feature type="region of interest" description="Disordered" evidence="1">
    <location>
        <begin position="1"/>
        <end position="59"/>
    </location>
</feature>
<feature type="compositionally biased region" description="Low complexity" evidence="1">
    <location>
        <begin position="46"/>
        <end position="56"/>
    </location>
</feature>
<evidence type="ECO:0000256" key="1">
    <source>
        <dbReference type="SAM" id="MobiDB-lite"/>
    </source>
</evidence>
<keyword evidence="2" id="KW-1185">Reference proteome</keyword>
<organism evidence="2 3">
    <name type="scientific">Globodera rostochiensis</name>
    <name type="common">Golden nematode worm</name>
    <name type="synonym">Heterodera rostochiensis</name>
    <dbReference type="NCBI Taxonomy" id="31243"/>
    <lineage>
        <taxon>Eukaryota</taxon>
        <taxon>Metazoa</taxon>
        <taxon>Ecdysozoa</taxon>
        <taxon>Nematoda</taxon>
        <taxon>Chromadorea</taxon>
        <taxon>Rhabditida</taxon>
        <taxon>Tylenchina</taxon>
        <taxon>Tylenchomorpha</taxon>
        <taxon>Tylenchoidea</taxon>
        <taxon>Heteroderidae</taxon>
        <taxon>Heteroderinae</taxon>
        <taxon>Globodera</taxon>
    </lineage>
</organism>
<reference evidence="3" key="1">
    <citation type="submission" date="2022-11" db="UniProtKB">
        <authorList>
            <consortium name="WormBaseParasite"/>
        </authorList>
    </citation>
    <scope>IDENTIFICATION</scope>
</reference>
<dbReference type="AlphaFoldDB" id="A0A914HYB8"/>
<dbReference type="Proteomes" id="UP000887572">
    <property type="component" value="Unplaced"/>
</dbReference>
<evidence type="ECO:0000313" key="3">
    <source>
        <dbReference type="WBParaSite" id="Gr19_v10_g4919.t2"/>
    </source>
</evidence>
<feature type="region of interest" description="Disordered" evidence="1">
    <location>
        <begin position="528"/>
        <end position="549"/>
    </location>
</feature>
<feature type="compositionally biased region" description="Low complexity" evidence="1">
    <location>
        <begin position="1"/>
        <end position="10"/>
    </location>
</feature>
<proteinExistence type="predicted"/>
<dbReference type="WBParaSite" id="Gr19_v10_g4919.t2">
    <property type="protein sequence ID" value="Gr19_v10_g4919.t2"/>
    <property type="gene ID" value="Gr19_v10_g4919"/>
</dbReference>
<feature type="compositionally biased region" description="Basic residues" evidence="1">
    <location>
        <begin position="16"/>
        <end position="25"/>
    </location>
</feature>
<sequence>MPGSFSSSFSTLATTKQHRNHHHKSSSSSSPSSSHSDSALLHISANNVKQQQNNQQRPVSVPPAIFPVLAELDEGLVTNFTSEMGAEEKKSSTSVTPTMSALLGRQPTINEDEDEADLTMTGTNGADRRRAVEEEESVSMPDFGVATFGVKKEPPEEIIMLEEDGQKRYALSQRKSSLSATRFVGKAMDDECREGAAQGVHSMQLKREEDDAAMGAEQRQRDEDAELGADAAARQAARQRRREPVVVGWRTLERTMRAMSDDNNGGMSPLEQYLLGTTLLARLCSFFERAFAEALHPQRQGHPDQRGKFKFNLPIKEYEVGADGVMNVTFPSYPMPISPPLSSAVPSALGSPGDHSSGHQQLSSICMVRLQLLVCPQEFRLIAKLNYTGIQCPAESDLRVFERFFARIVVQLNNEMAVFTFVTLCRLCYPPMFASFAQLMMAQMEPQPRWPWRADLELVHIHTDELSQQQPAGPGGQTTATGGAGTNFQQQQQQQQQKIQKIVKNSVVVPDMCKRFLFIISLKPRGPNAANYQPPQHQYGGKRAQQQTNSDRHLLTMRYDVDLDELTLHLPDQQQYQKMSSEEIQAIENVLKTTQSELCRQSVADPSKQQQHRVPRSCCIWPCIRALLEGHHHQQQQQVSQVPLMSSGLQQIQRVL</sequence>
<protein>
    <submittedName>
        <fullName evidence="3">Uncharacterized protein</fullName>
    </submittedName>
</protein>
<feature type="region of interest" description="Disordered" evidence="1">
    <location>
        <begin position="466"/>
        <end position="493"/>
    </location>
</feature>